<dbReference type="AlphaFoldDB" id="A0A7Y9K2S8"/>
<dbReference type="EMBL" id="JACCBY010000004">
    <property type="protein sequence ID" value="NYD91326.1"/>
    <property type="molecule type" value="Genomic_DNA"/>
</dbReference>
<keyword evidence="3" id="KW-1185">Reference proteome</keyword>
<dbReference type="Proteomes" id="UP000517753">
    <property type="component" value="Unassembled WGS sequence"/>
</dbReference>
<evidence type="ECO:0000313" key="2">
    <source>
        <dbReference type="EMBL" id="NYD91326.1"/>
    </source>
</evidence>
<protein>
    <submittedName>
        <fullName evidence="2">Uncharacterized protein</fullName>
    </submittedName>
</protein>
<reference evidence="2 3" key="1">
    <citation type="submission" date="2020-08" db="EMBL/GenBank/DDBJ databases">
        <title>The Agave Microbiome: Exploring the role of microbial communities in plant adaptations to desert environments.</title>
        <authorList>
            <person name="Partida-Martinez L.P."/>
        </authorList>
    </citation>
    <scope>NUCLEOTIDE SEQUENCE [LARGE SCALE GENOMIC DNA]</scope>
    <source>
        <strain evidence="2 3">AS2.3</strain>
    </source>
</reference>
<name>A0A7Y9K2S8_9SPHN</name>
<sequence length="46" mass="4707">MNPTHIPGNEPDPGDMSTEPGIGSPLDPPAVHDLPDGEADNLGNFA</sequence>
<dbReference type="RefSeq" id="WP_179509722.1">
    <property type="nucleotide sequence ID" value="NZ_JACCBY010000004.1"/>
</dbReference>
<accession>A0A7Y9K2S8</accession>
<evidence type="ECO:0000256" key="1">
    <source>
        <dbReference type="SAM" id="MobiDB-lite"/>
    </source>
</evidence>
<evidence type="ECO:0000313" key="3">
    <source>
        <dbReference type="Proteomes" id="UP000517753"/>
    </source>
</evidence>
<proteinExistence type="predicted"/>
<feature type="region of interest" description="Disordered" evidence="1">
    <location>
        <begin position="1"/>
        <end position="46"/>
    </location>
</feature>
<comment type="caution">
    <text evidence="2">The sequence shown here is derived from an EMBL/GenBank/DDBJ whole genome shotgun (WGS) entry which is preliminary data.</text>
</comment>
<gene>
    <name evidence="2" type="ORF">HD841_003133</name>
</gene>
<organism evidence="2 3">
    <name type="scientific">Sphingomonas melonis</name>
    <dbReference type="NCBI Taxonomy" id="152682"/>
    <lineage>
        <taxon>Bacteria</taxon>
        <taxon>Pseudomonadati</taxon>
        <taxon>Pseudomonadota</taxon>
        <taxon>Alphaproteobacteria</taxon>
        <taxon>Sphingomonadales</taxon>
        <taxon>Sphingomonadaceae</taxon>
        <taxon>Sphingomonas</taxon>
    </lineage>
</organism>